<reference evidence="2" key="1">
    <citation type="submission" date="2025-08" db="UniProtKB">
        <authorList>
            <consortium name="RefSeq"/>
        </authorList>
    </citation>
    <scope>IDENTIFICATION</scope>
    <source>
        <strain evidence="2">Tuebingen</strain>
        <tissue evidence="2">Fibroblasts and whole tissue</tissue>
    </source>
</reference>
<evidence type="ECO:0000313" key="1">
    <source>
        <dbReference type="Proteomes" id="UP000000437"/>
    </source>
</evidence>
<dbReference type="RefSeq" id="XP_073773332.1">
    <property type="nucleotide sequence ID" value="XM_073917231.1"/>
</dbReference>
<dbReference type="Proteomes" id="UP000000437">
    <property type="component" value="Chromosome 11"/>
</dbReference>
<gene>
    <name evidence="2" type="primary">LOC101884093</name>
</gene>
<name>A0AC58GUB1_DANRE</name>
<accession>A0AC58GUB1</accession>
<organism evidence="1 2">
    <name type="scientific">Danio rerio</name>
    <name type="common">Zebrafish</name>
    <name type="synonym">Brachydanio rerio</name>
    <dbReference type="NCBI Taxonomy" id="7955"/>
    <lineage>
        <taxon>Eukaryota</taxon>
        <taxon>Metazoa</taxon>
        <taxon>Chordata</taxon>
        <taxon>Craniata</taxon>
        <taxon>Vertebrata</taxon>
        <taxon>Euteleostomi</taxon>
        <taxon>Actinopterygii</taxon>
        <taxon>Neopterygii</taxon>
        <taxon>Teleostei</taxon>
        <taxon>Ostariophysi</taxon>
        <taxon>Cypriniformes</taxon>
        <taxon>Danionidae</taxon>
        <taxon>Danioninae</taxon>
        <taxon>Danio</taxon>
    </lineage>
</organism>
<proteinExistence type="predicted"/>
<sequence>MSFTMPLLLRVIISSTEARRVQLPEVPESVESLITILQEKLQLQGQFSLKFEDADFGNALCNLSDISELPSGKAVLHIQWCKSSAYESSSLPSVSSLDTASLDSEESLPSTSGSVQNYLRTASEWPSPFPIPALSFDVELKLRRGNEAFEKTKIGIDVTRDMKIEILDKIVQTVFDIKAYPDNQEIESIASALVLKYPCLKEPGKGKGFEGWLISIKNKLNNYRAKLREAGCNEVIVNRKRNDDASGRRSFTLKKAKRGEVNHVPEHPCNHTDTSLEEQRVFLVEETKKARRDMAAISEKMELTFSLRRKEMVQEQPMIVEVQERWPALFFQEQICEEFFRITNKDLLGVFMAATDKYTPKLLKLYRARKGAFGHEMEELLERLDERTTEIVNHRRTAALEGLPLFLREKHTNLFKKCKETEDGTKGVSVGILYVTEEDSRAASPVIQNIAVVLEEVVVLEDIPDTSSAVAYLFGLLYALNFSYPKELRYTFDTIQNVFMELGTGCTQRVLSLKNKMLN</sequence>
<keyword evidence="1" id="KW-1185">Reference proteome</keyword>
<evidence type="ECO:0000313" key="2">
    <source>
        <dbReference type="RefSeq" id="XP_073773332.1"/>
    </source>
</evidence>
<protein>
    <submittedName>
        <fullName evidence="2">Uncharacterized protein</fullName>
    </submittedName>
</protein>